<evidence type="ECO:0000313" key="2">
    <source>
        <dbReference type="Proteomes" id="UP000499080"/>
    </source>
</evidence>
<keyword evidence="2" id="KW-1185">Reference proteome</keyword>
<dbReference type="AlphaFoldDB" id="A0A4Y2QYD7"/>
<gene>
    <name evidence="1" type="ORF">AVEN_236093_1</name>
</gene>
<proteinExistence type="predicted"/>
<organism evidence="1 2">
    <name type="scientific">Araneus ventricosus</name>
    <name type="common">Orbweaver spider</name>
    <name type="synonym">Epeira ventricosa</name>
    <dbReference type="NCBI Taxonomy" id="182803"/>
    <lineage>
        <taxon>Eukaryota</taxon>
        <taxon>Metazoa</taxon>
        <taxon>Ecdysozoa</taxon>
        <taxon>Arthropoda</taxon>
        <taxon>Chelicerata</taxon>
        <taxon>Arachnida</taxon>
        <taxon>Araneae</taxon>
        <taxon>Araneomorphae</taxon>
        <taxon>Entelegynae</taxon>
        <taxon>Araneoidea</taxon>
        <taxon>Araneidae</taxon>
        <taxon>Araneus</taxon>
    </lineage>
</organism>
<comment type="caution">
    <text evidence="1">The sequence shown here is derived from an EMBL/GenBank/DDBJ whole genome shotgun (WGS) entry which is preliminary data.</text>
</comment>
<reference evidence="1 2" key="1">
    <citation type="journal article" date="2019" name="Sci. Rep.">
        <title>Orb-weaving spider Araneus ventricosus genome elucidates the spidroin gene catalogue.</title>
        <authorList>
            <person name="Kono N."/>
            <person name="Nakamura H."/>
            <person name="Ohtoshi R."/>
            <person name="Moran D.A.P."/>
            <person name="Shinohara A."/>
            <person name="Yoshida Y."/>
            <person name="Fujiwara M."/>
            <person name="Mori M."/>
            <person name="Tomita M."/>
            <person name="Arakawa K."/>
        </authorList>
    </citation>
    <scope>NUCLEOTIDE SEQUENCE [LARGE SCALE GENOMIC DNA]</scope>
</reference>
<dbReference type="EMBL" id="BGPR01015141">
    <property type="protein sequence ID" value="GBN68155.1"/>
    <property type="molecule type" value="Genomic_DNA"/>
</dbReference>
<name>A0A4Y2QYD7_ARAVE</name>
<evidence type="ECO:0000313" key="1">
    <source>
        <dbReference type="EMBL" id="GBN68155.1"/>
    </source>
</evidence>
<dbReference type="Proteomes" id="UP000499080">
    <property type="component" value="Unassembled WGS sequence"/>
</dbReference>
<protein>
    <submittedName>
        <fullName evidence="1">Uncharacterized protein</fullName>
    </submittedName>
</protein>
<accession>A0A4Y2QYD7</accession>
<sequence length="116" mass="12829">MHSVADCFHSNQPSLSILFPRRNLSAATKHGDLTDRTPSACKRNILSLSPSPSHPKHLSLTLERGVRIRTGTPSPNGVSESSASNGFLPFSRFVPFGRTRALSFLLRIRIFKFVPE</sequence>